<dbReference type="Pfam" id="PF01124">
    <property type="entry name" value="MAPEG"/>
    <property type="match status" value="1"/>
</dbReference>
<organism evidence="5 6">
    <name type="scientific">Baudoinia panamericana (strain UAMH 10762)</name>
    <name type="common">Angels' share fungus</name>
    <name type="synonym">Baudoinia compniacensis (strain UAMH 10762)</name>
    <dbReference type="NCBI Taxonomy" id="717646"/>
    <lineage>
        <taxon>Eukaryota</taxon>
        <taxon>Fungi</taxon>
        <taxon>Dikarya</taxon>
        <taxon>Ascomycota</taxon>
        <taxon>Pezizomycotina</taxon>
        <taxon>Dothideomycetes</taxon>
        <taxon>Dothideomycetidae</taxon>
        <taxon>Mycosphaerellales</taxon>
        <taxon>Teratosphaeriaceae</taxon>
        <taxon>Baudoinia</taxon>
    </lineage>
</organism>
<keyword evidence="3" id="KW-1133">Transmembrane helix</keyword>
<gene>
    <name evidence="5" type="ORF">BAUCODRAFT_253474</name>
</gene>
<evidence type="ECO:0000256" key="4">
    <source>
        <dbReference type="ARBA" id="ARBA00023136"/>
    </source>
</evidence>
<dbReference type="KEGG" id="bcom:BAUCODRAFT_253474"/>
<dbReference type="Proteomes" id="UP000011761">
    <property type="component" value="Unassembled WGS sequence"/>
</dbReference>
<dbReference type="Gene3D" id="1.20.120.550">
    <property type="entry name" value="Membrane associated eicosanoid/glutathione metabolism-like domain"/>
    <property type="match status" value="1"/>
</dbReference>
<dbReference type="OMA" id="FHFVFAY"/>
<dbReference type="EMBL" id="KB445560">
    <property type="protein sequence ID" value="EMC93706.1"/>
    <property type="molecule type" value="Genomic_DNA"/>
</dbReference>
<evidence type="ECO:0000313" key="6">
    <source>
        <dbReference type="Proteomes" id="UP000011761"/>
    </source>
</evidence>
<name>M2MB49_BAUPA</name>
<sequence length="173" mass="19052">MASLLSSLGLRATNPLSPLPSHAASYLIFHFLFAYGVLSSRTLKQIYGLDHNVSPREDLGKYGPEAVKSGKITQKQLDMMKRTESASANSVEHYTLFVASMLWAQMTGLPNAEINASALVYTLARVVYAAVYVLVDRPALSQIRGLMWWTSNLVCFRLLWLGGTAINRTVALS</sequence>
<dbReference type="InterPro" id="IPR023352">
    <property type="entry name" value="MAPEG-like_dom_sf"/>
</dbReference>
<dbReference type="eggNOG" id="ENOG502SE3P">
    <property type="taxonomic scope" value="Eukaryota"/>
</dbReference>
<dbReference type="RefSeq" id="XP_007679734.1">
    <property type="nucleotide sequence ID" value="XM_007681544.1"/>
</dbReference>
<dbReference type="SUPFAM" id="SSF161084">
    <property type="entry name" value="MAPEG domain-like"/>
    <property type="match status" value="1"/>
</dbReference>
<keyword evidence="4" id="KW-0472">Membrane</keyword>
<dbReference type="AlphaFoldDB" id="M2MB49"/>
<evidence type="ECO:0000256" key="3">
    <source>
        <dbReference type="ARBA" id="ARBA00022989"/>
    </source>
</evidence>
<dbReference type="GO" id="GO:0016020">
    <property type="term" value="C:membrane"/>
    <property type="evidence" value="ECO:0007669"/>
    <property type="project" value="UniProtKB-SubCell"/>
</dbReference>
<keyword evidence="6" id="KW-1185">Reference proteome</keyword>
<dbReference type="InterPro" id="IPR001129">
    <property type="entry name" value="Membr-assoc_MAPEG"/>
</dbReference>
<evidence type="ECO:0000256" key="1">
    <source>
        <dbReference type="ARBA" id="ARBA00004370"/>
    </source>
</evidence>
<reference evidence="5 6" key="1">
    <citation type="journal article" date="2012" name="PLoS Pathog.">
        <title>Diverse lifestyles and strategies of plant pathogenesis encoded in the genomes of eighteen Dothideomycetes fungi.</title>
        <authorList>
            <person name="Ohm R.A."/>
            <person name="Feau N."/>
            <person name="Henrissat B."/>
            <person name="Schoch C.L."/>
            <person name="Horwitz B.A."/>
            <person name="Barry K.W."/>
            <person name="Condon B.J."/>
            <person name="Copeland A.C."/>
            <person name="Dhillon B."/>
            <person name="Glaser F."/>
            <person name="Hesse C.N."/>
            <person name="Kosti I."/>
            <person name="LaButti K."/>
            <person name="Lindquist E.A."/>
            <person name="Lucas S."/>
            <person name="Salamov A.A."/>
            <person name="Bradshaw R.E."/>
            <person name="Ciuffetti L."/>
            <person name="Hamelin R.C."/>
            <person name="Kema G.H.J."/>
            <person name="Lawrence C."/>
            <person name="Scott J.A."/>
            <person name="Spatafora J.W."/>
            <person name="Turgeon B.G."/>
            <person name="de Wit P.J.G.M."/>
            <person name="Zhong S."/>
            <person name="Goodwin S.B."/>
            <person name="Grigoriev I.V."/>
        </authorList>
    </citation>
    <scope>NUCLEOTIDE SEQUENCE [LARGE SCALE GENOMIC DNA]</scope>
    <source>
        <strain evidence="5 6">UAMH 10762</strain>
    </source>
</reference>
<proteinExistence type="predicted"/>
<comment type="subcellular location">
    <subcellularLocation>
        <location evidence="1">Membrane</location>
    </subcellularLocation>
</comment>
<evidence type="ECO:0000313" key="5">
    <source>
        <dbReference type="EMBL" id="EMC93706.1"/>
    </source>
</evidence>
<protein>
    <recommendedName>
        <fullName evidence="7">MAPEG family protein</fullName>
    </recommendedName>
</protein>
<keyword evidence="2" id="KW-0812">Transmembrane</keyword>
<dbReference type="GeneID" id="19110286"/>
<dbReference type="OrthoDB" id="2122304at2759"/>
<evidence type="ECO:0000256" key="2">
    <source>
        <dbReference type="ARBA" id="ARBA00022692"/>
    </source>
</evidence>
<accession>M2MB49</accession>
<dbReference type="PANTHER" id="PTHR35371:SF2">
    <property type="entry name" value="MAPEG FAMILY PROTEIN"/>
    <property type="match status" value="1"/>
</dbReference>
<evidence type="ECO:0008006" key="7">
    <source>
        <dbReference type="Google" id="ProtNLM"/>
    </source>
</evidence>
<dbReference type="HOGENOM" id="CLU_110778_4_0_1"/>
<dbReference type="PANTHER" id="PTHR35371">
    <property type="entry name" value="INNER MEMBRANE PROTEIN"/>
    <property type="match status" value="1"/>
</dbReference>